<dbReference type="AlphaFoldDB" id="A0A922DN93"/>
<feature type="compositionally biased region" description="Basic and acidic residues" evidence="1">
    <location>
        <begin position="7"/>
        <end position="23"/>
    </location>
</feature>
<proteinExistence type="predicted"/>
<name>A0A922DN93_CARIL</name>
<comment type="caution">
    <text evidence="2">The sequence shown here is derived from an EMBL/GenBank/DDBJ whole genome shotgun (WGS) entry which is preliminary data.</text>
</comment>
<organism evidence="2 3">
    <name type="scientific">Carya illinoinensis</name>
    <name type="common">Pecan</name>
    <dbReference type="NCBI Taxonomy" id="32201"/>
    <lineage>
        <taxon>Eukaryota</taxon>
        <taxon>Viridiplantae</taxon>
        <taxon>Streptophyta</taxon>
        <taxon>Embryophyta</taxon>
        <taxon>Tracheophyta</taxon>
        <taxon>Spermatophyta</taxon>
        <taxon>Magnoliopsida</taxon>
        <taxon>eudicotyledons</taxon>
        <taxon>Gunneridae</taxon>
        <taxon>Pentapetalae</taxon>
        <taxon>rosids</taxon>
        <taxon>fabids</taxon>
        <taxon>Fagales</taxon>
        <taxon>Juglandaceae</taxon>
        <taxon>Carya</taxon>
    </lineage>
</organism>
<evidence type="ECO:0000313" key="2">
    <source>
        <dbReference type="EMBL" id="KAG6687700.1"/>
    </source>
</evidence>
<gene>
    <name evidence="2" type="ORF">I3842_11G086400</name>
</gene>
<dbReference type="Proteomes" id="UP000811246">
    <property type="component" value="Chromosome 11"/>
</dbReference>
<protein>
    <submittedName>
        <fullName evidence="2">Uncharacterized protein</fullName>
    </submittedName>
</protein>
<evidence type="ECO:0000313" key="3">
    <source>
        <dbReference type="Proteomes" id="UP000811246"/>
    </source>
</evidence>
<feature type="region of interest" description="Disordered" evidence="1">
    <location>
        <begin position="1"/>
        <end position="77"/>
    </location>
</feature>
<sequence length="77" mass="8687">MSVDAVVDPHEKMRARDVNKVARGEQAPTPAHEYGTVSRAPCHPGSNNRENQDNKDEYEEDTLSSDLNPLYNSKKYI</sequence>
<accession>A0A922DN93</accession>
<dbReference type="EMBL" id="CM031835">
    <property type="protein sequence ID" value="KAG6687700.1"/>
    <property type="molecule type" value="Genomic_DNA"/>
</dbReference>
<reference evidence="2" key="1">
    <citation type="submission" date="2021-01" db="EMBL/GenBank/DDBJ databases">
        <authorList>
            <person name="Lovell J.T."/>
            <person name="Bentley N."/>
            <person name="Bhattarai G."/>
            <person name="Jenkins J.W."/>
            <person name="Sreedasyam A."/>
            <person name="Alarcon Y."/>
            <person name="Bock C."/>
            <person name="Boston L."/>
            <person name="Carlson J."/>
            <person name="Cervantes K."/>
            <person name="Clermont K."/>
            <person name="Krom N."/>
            <person name="Kubenka K."/>
            <person name="Mamidi S."/>
            <person name="Mattison C."/>
            <person name="Monteros M."/>
            <person name="Pisani C."/>
            <person name="Plott C."/>
            <person name="Rajasekar S."/>
            <person name="Rhein H.S."/>
            <person name="Rohla C."/>
            <person name="Song M."/>
            <person name="Hilaire R.S."/>
            <person name="Shu S."/>
            <person name="Wells L."/>
            <person name="Wang X."/>
            <person name="Webber J."/>
            <person name="Heerema R.J."/>
            <person name="Klein P."/>
            <person name="Conner P."/>
            <person name="Grauke L."/>
            <person name="Grimwood J."/>
            <person name="Schmutz J."/>
            <person name="Randall J.J."/>
        </authorList>
    </citation>
    <scope>NUCLEOTIDE SEQUENCE</scope>
    <source>
        <tissue evidence="2">Leaf</tissue>
    </source>
</reference>
<evidence type="ECO:0000256" key="1">
    <source>
        <dbReference type="SAM" id="MobiDB-lite"/>
    </source>
</evidence>